<dbReference type="Proteomes" id="UP000437017">
    <property type="component" value="Unassembled WGS sequence"/>
</dbReference>
<feature type="region of interest" description="Disordered" evidence="3">
    <location>
        <begin position="1"/>
        <end position="32"/>
    </location>
</feature>
<dbReference type="Pfam" id="PF00074">
    <property type="entry name" value="RnaseA"/>
    <property type="match status" value="1"/>
</dbReference>
<keyword evidence="6" id="KW-1185">Reference proteome</keyword>
<evidence type="ECO:0000313" key="6">
    <source>
        <dbReference type="Proteomes" id="UP000437017"/>
    </source>
</evidence>
<comment type="caution">
    <text evidence="5">The sequence shown here is derived from an EMBL/GenBank/DDBJ whole genome shotgun (WGS) entry which is preliminary data.</text>
</comment>
<feature type="compositionally biased region" description="Basic and acidic residues" evidence="3">
    <location>
        <begin position="7"/>
        <end position="22"/>
    </location>
</feature>
<evidence type="ECO:0000313" key="5">
    <source>
        <dbReference type="EMBL" id="KAB0395481.1"/>
    </source>
</evidence>
<name>A0A643C5H2_BALPH</name>
<dbReference type="Gene3D" id="3.10.130.10">
    <property type="entry name" value="Ribonuclease A-like domain"/>
    <property type="match status" value="1"/>
</dbReference>
<organism evidence="5 6">
    <name type="scientific">Balaenoptera physalus</name>
    <name type="common">Fin whale</name>
    <name type="synonym">Balaena physalus</name>
    <dbReference type="NCBI Taxonomy" id="9770"/>
    <lineage>
        <taxon>Eukaryota</taxon>
        <taxon>Metazoa</taxon>
        <taxon>Chordata</taxon>
        <taxon>Craniata</taxon>
        <taxon>Vertebrata</taxon>
        <taxon>Euteleostomi</taxon>
        <taxon>Mammalia</taxon>
        <taxon>Eutheria</taxon>
        <taxon>Laurasiatheria</taxon>
        <taxon>Artiodactyla</taxon>
        <taxon>Whippomorpha</taxon>
        <taxon>Cetacea</taxon>
        <taxon>Mysticeti</taxon>
        <taxon>Balaenopteridae</taxon>
        <taxon>Balaenoptera</taxon>
    </lineage>
</organism>
<reference evidence="5 6" key="1">
    <citation type="journal article" date="2019" name="PLoS ONE">
        <title>Genomic analyses reveal an absence of contemporary introgressive admixture between fin whales and blue whales, despite known hybrids.</title>
        <authorList>
            <person name="Westbury M.V."/>
            <person name="Petersen B."/>
            <person name="Lorenzen E.D."/>
        </authorList>
    </citation>
    <scope>NUCLEOTIDE SEQUENCE [LARGE SCALE GENOMIC DNA]</scope>
    <source>
        <strain evidence="5">FinWhale-01</strain>
    </source>
</reference>
<dbReference type="AlphaFoldDB" id="A0A643C5H2"/>
<keyword evidence="2" id="KW-0964">Secreted</keyword>
<dbReference type="OrthoDB" id="8573660at2759"/>
<evidence type="ECO:0000259" key="4">
    <source>
        <dbReference type="Pfam" id="PF00074"/>
    </source>
</evidence>
<sequence>MKKKCEKKGVEKEREKREERKQSSSLQSCHNGAHDVSVTDCFAKAGSRPPHCHCCKKDSTRPIRVGCEEGGPVHLDG</sequence>
<feature type="domain" description="Ribonuclease A-domain" evidence="4">
    <location>
        <begin position="21"/>
        <end position="76"/>
    </location>
</feature>
<dbReference type="GO" id="GO:0005576">
    <property type="term" value="C:extracellular region"/>
    <property type="evidence" value="ECO:0007669"/>
    <property type="project" value="UniProtKB-SubCell"/>
</dbReference>
<dbReference type="EMBL" id="SGJD01002481">
    <property type="protein sequence ID" value="KAB0395481.1"/>
    <property type="molecule type" value="Genomic_DNA"/>
</dbReference>
<accession>A0A643C5H2</accession>
<gene>
    <name evidence="5" type="ORF">E2I00_003218</name>
</gene>
<comment type="subcellular location">
    <subcellularLocation>
        <location evidence="1">Secreted</location>
    </subcellularLocation>
</comment>
<protein>
    <recommendedName>
        <fullName evidence="4">Ribonuclease A-domain domain-containing protein</fullName>
    </recommendedName>
</protein>
<dbReference type="InterPro" id="IPR036816">
    <property type="entry name" value="RNaseA-like_dom_sf"/>
</dbReference>
<evidence type="ECO:0000256" key="1">
    <source>
        <dbReference type="ARBA" id="ARBA00004613"/>
    </source>
</evidence>
<evidence type="ECO:0000256" key="3">
    <source>
        <dbReference type="SAM" id="MobiDB-lite"/>
    </source>
</evidence>
<evidence type="ECO:0000256" key="2">
    <source>
        <dbReference type="ARBA" id="ARBA00022525"/>
    </source>
</evidence>
<dbReference type="SUPFAM" id="SSF54076">
    <property type="entry name" value="RNase A-like"/>
    <property type="match status" value="1"/>
</dbReference>
<proteinExistence type="predicted"/>
<dbReference type="InterPro" id="IPR023412">
    <property type="entry name" value="RNaseA_domain"/>
</dbReference>